<evidence type="ECO:0000256" key="4">
    <source>
        <dbReference type="ARBA" id="ARBA00022692"/>
    </source>
</evidence>
<dbReference type="RefSeq" id="WP_229753237.1">
    <property type="nucleotide sequence ID" value="NZ_BMFT01000001.1"/>
</dbReference>
<reference evidence="10" key="1">
    <citation type="journal article" date="2019" name="Int. J. Syst. Evol. Microbiol.">
        <title>The Global Catalogue of Microorganisms (GCM) 10K type strain sequencing project: providing services to taxonomists for standard genome sequencing and annotation.</title>
        <authorList>
            <consortium name="The Broad Institute Genomics Platform"/>
            <consortium name="The Broad Institute Genome Sequencing Center for Infectious Disease"/>
            <person name="Wu L."/>
            <person name="Ma J."/>
        </authorList>
    </citation>
    <scope>NUCLEOTIDE SEQUENCE [LARGE SCALE GENOMIC DNA]</scope>
    <source>
        <strain evidence="10">CGMCC 1.12769</strain>
    </source>
</reference>
<keyword evidence="5 7" id="KW-1133">Transmembrane helix</keyword>
<gene>
    <name evidence="9" type="ORF">GCM10008013_05760</name>
</gene>
<evidence type="ECO:0000313" key="9">
    <source>
        <dbReference type="EMBL" id="GGH13008.1"/>
    </source>
</evidence>
<evidence type="ECO:0000256" key="3">
    <source>
        <dbReference type="ARBA" id="ARBA00022475"/>
    </source>
</evidence>
<feature type="transmembrane region" description="Helical" evidence="7">
    <location>
        <begin position="117"/>
        <end position="134"/>
    </location>
</feature>
<name>A0ABQ1Y633_9BACL</name>
<feature type="transmembrane region" description="Helical" evidence="7">
    <location>
        <begin position="154"/>
        <end position="172"/>
    </location>
</feature>
<dbReference type="InterPro" id="IPR035906">
    <property type="entry name" value="MetI-like_sf"/>
</dbReference>
<dbReference type="SUPFAM" id="SSF161098">
    <property type="entry name" value="MetI-like"/>
    <property type="match status" value="1"/>
</dbReference>
<dbReference type="PANTHER" id="PTHR43744:SF3">
    <property type="entry name" value="LACTOSE TRANSPORT SYSTEM PERMEASE PROTEIN LACG"/>
    <property type="match status" value="1"/>
</dbReference>
<dbReference type="PROSITE" id="PS50928">
    <property type="entry name" value="ABC_TM1"/>
    <property type="match status" value="1"/>
</dbReference>
<evidence type="ECO:0000256" key="5">
    <source>
        <dbReference type="ARBA" id="ARBA00022989"/>
    </source>
</evidence>
<dbReference type="InterPro" id="IPR000515">
    <property type="entry name" value="MetI-like"/>
</dbReference>
<comment type="subcellular location">
    <subcellularLocation>
        <location evidence="1 7">Cell membrane</location>
        <topology evidence="1 7">Multi-pass membrane protein</topology>
    </subcellularLocation>
</comment>
<evidence type="ECO:0000256" key="6">
    <source>
        <dbReference type="ARBA" id="ARBA00023136"/>
    </source>
</evidence>
<keyword evidence="3" id="KW-1003">Cell membrane</keyword>
<accession>A0ABQ1Y633</accession>
<evidence type="ECO:0000256" key="7">
    <source>
        <dbReference type="RuleBase" id="RU363032"/>
    </source>
</evidence>
<evidence type="ECO:0000313" key="10">
    <source>
        <dbReference type="Proteomes" id="UP000659344"/>
    </source>
</evidence>
<dbReference type="PANTHER" id="PTHR43744">
    <property type="entry name" value="ABC TRANSPORTER PERMEASE PROTEIN MG189-RELATED-RELATED"/>
    <property type="match status" value="1"/>
</dbReference>
<feature type="transmembrane region" description="Helical" evidence="7">
    <location>
        <begin position="21"/>
        <end position="46"/>
    </location>
</feature>
<keyword evidence="2 7" id="KW-0813">Transport</keyword>
<dbReference type="EMBL" id="BMFT01000001">
    <property type="protein sequence ID" value="GGH13008.1"/>
    <property type="molecule type" value="Genomic_DNA"/>
</dbReference>
<organism evidence="9 10">
    <name type="scientific">Paenibacillus segetis</name>
    <dbReference type="NCBI Taxonomy" id="1325360"/>
    <lineage>
        <taxon>Bacteria</taxon>
        <taxon>Bacillati</taxon>
        <taxon>Bacillota</taxon>
        <taxon>Bacilli</taxon>
        <taxon>Bacillales</taxon>
        <taxon>Paenibacillaceae</taxon>
        <taxon>Paenibacillus</taxon>
    </lineage>
</organism>
<evidence type="ECO:0000256" key="1">
    <source>
        <dbReference type="ARBA" id="ARBA00004651"/>
    </source>
</evidence>
<dbReference type="Gene3D" id="1.10.3720.10">
    <property type="entry name" value="MetI-like"/>
    <property type="match status" value="1"/>
</dbReference>
<dbReference type="Proteomes" id="UP000659344">
    <property type="component" value="Unassembled WGS sequence"/>
</dbReference>
<feature type="transmembrane region" description="Helical" evidence="7">
    <location>
        <begin position="85"/>
        <end position="105"/>
    </location>
</feature>
<dbReference type="Pfam" id="PF00528">
    <property type="entry name" value="BPD_transp_1"/>
    <property type="match status" value="1"/>
</dbReference>
<feature type="transmembrane region" description="Helical" evidence="7">
    <location>
        <begin position="193"/>
        <end position="212"/>
    </location>
</feature>
<feature type="domain" description="ABC transmembrane type-1" evidence="8">
    <location>
        <begin position="82"/>
        <end position="272"/>
    </location>
</feature>
<comment type="similarity">
    <text evidence="7">Belongs to the binding-protein-dependent transport system permease family.</text>
</comment>
<sequence length="287" mass="32112">MKNIMPSSLVSYRTSQRLNSFLLYLLFAIISLIVLFPVLINIFTAFKTGPELMKNSPLALPDAWQFTNIKTAFKMGNMLVGFKNTAILVIVSVLLNTVLGSMTAYTLNRFQFGAKKIIMAMFTVAMVIPFYTTEVSRFQIIKSLGLYDSMSAPLLIYAGTDLLQIFIYLQFIEKISNQLDESAMIDGASYFKIFFRIIFPLLIPASATLAIIKAVDIMNDMYIPYLYMPSKELHTLSTALMTFVGQRASDYGLLSAAILIVLLPTIIIYLLLQKFIFSGITEGAIKG</sequence>
<evidence type="ECO:0000259" key="8">
    <source>
        <dbReference type="PROSITE" id="PS50928"/>
    </source>
</evidence>
<proteinExistence type="inferred from homology"/>
<evidence type="ECO:0000256" key="2">
    <source>
        <dbReference type="ARBA" id="ARBA00022448"/>
    </source>
</evidence>
<keyword evidence="6 7" id="KW-0472">Membrane</keyword>
<comment type="caution">
    <text evidence="9">The sequence shown here is derived from an EMBL/GenBank/DDBJ whole genome shotgun (WGS) entry which is preliminary data.</text>
</comment>
<protein>
    <submittedName>
        <fullName evidence="9">Sugar ABC transporter permease</fullName>
    </submittedName>
</protein>
<dbReference type="CDD" id="cd06261">
    <property type="entry name" value="TM_PBP2"/>
    <property type="match status" value="1"/>
</dbReference>
<keyword evidence="10" id="KW-1185">Reference proteome</keyword>
<feature type="transmembrane region" description="Helical" evidence="7">
    <location>
        <begin position="251"/>
        <end position="272"/>
    </location>
</feature>
<keyword evidence="4 7" id="KW-0812">Transmembrane</keyword>